<keyword evidence="1" id="KW-1133">Transmembrane helix</keyword>
<dbReference type="PANTHER" id="PTHR10579:SF57">
    <property type="entry name" value="OS11G0687100 PROTEIN"/>
    <property type="match status" value="1"/>
</dbReference>
<dbReference type="Gramene" id="PVH61520">
    <property type="protein sequence ID" value="PVH61520"/>
    <property type="gene ID" value="PAHAL_3G053100"/>
</dbReference>
<dbReference type="AlphaFoldDB" id="A0A2T8KH69"/>
<protein>
    <recommendedName>
        <fullName evidence="3">VWFA domain-containing protein</fullName>
    </recommendedName>
</protein>
<keyword evidence="1" id="KW-0812">Transmembrane</keyword>
<proteinExistence type="predicted"/>
<dbReference type="Gene3D" id="3.40.50.410">
    <property type="entry name" value="von Willebrand factor, type A domain"/>
    <property type="match status" value="1"/>
</dbReference>
<dbReference type="Proteomes" id="UP000243499">
    <property type="component" value="Chromosome 3"/>
</dbReference>
<name>A0A2T8KH69_9POAL</name>
<dbReference type="PANTHER" id="PTHR10579">
    <property type="entry name" value="CALCIUM-ACTIVATED CHLORIDE CHANNEL REGULATOR"/>
    <property type="match status" value="1"/>
</dbReference>
<dbReference type="EMBL" id="CM008048">
    <property type="protein sequence ID" value="PVH61520.1"/>
    <property type="molecule type" value="Genomic_DNA"/>
</dbReference>
<dbReference type="InterPro" id="IPR051266">
    <property type="entry name" value="CLCR"/>
</dbReference>
<evidence type="ECO:0000256" key="1">
    <source>
        <dbReference type="SAM" id="Phobius"/>
    </source>
</evidence>
<keyword evidence="1" id="KW-0472">Membrane</keyword>
<evidence type="ECO:0000313" key="2">
    <source>
        <dbReference type="EMBL" id="PVH61520.1"/>
    </source>
</evidence>
<gene>
    <name evidence="2" type="ORF">PAHAL_3G053100</name>
</gene>
<evidence type="ECO:0008006" key="3">
    <source>
        <dbReference type="Google" id="ProtNLM"/>
    </source>
</evidence>
<organism evidence="2">
    <name type="scientific">Panicum hallii</name>
    <dbReference type="NCBI Taxonomy" id="206008"/>
    <lineage>
        <taxon>Eukaryota</taxon>
        <taxon>Viridiplantae</taxon>
        <taxon>Streptophyta</taxon>
        <taxon>Embryophyta</taxon>
        <taxon>Tracheophyta</taxon>
        <taxon>Spermatophyta</taxon>
        <taxon>Magnoliopsida</taxon>
        <taxon>Liliopsida</taxon>
        <taxon>Poales</taxon>
        <taxon>Poaceae</taxon>
        <taxon>PACMAD clade</taxon>
        <taxon>Panicoideae</taxon>
        <taxon>Panicodae</taxon>
        <taxon>Paniceae</taxon>
        <taxon>Panicinae</taxon>
        <taxon>Panicum</taxon>
        <taxon>Panicum sect. Panicum</taxon>
    </lineage>
</organism>
<dbReference type="InterPro" id="IPR036465">
    <property type="entry name" value="vWFA_dom_sf"/>
</dbReference>
<reference evidence="2" key="1">
    <citation type="submission" date="2018-04" db="EMBL/GenBank/DDBJ databases">
        <title>WGS assembly of Panicum hallii.</title>
        <authorList>
            <person name="Lovell J."/>
            <person name="Jenkins J."/>
            <person name="Lowry D."/>
            <person name="Mamidi S."/>
            <person name="Sreedasyam A."/>
            <person name="Weng X."/>
            <person name="Barry K."/>
            <person name="Bonette J."/>
            <person name="Campitelli B."/>
            <person name="Daum C."/>
            <person name="Gordon S."/>
            <person name="Gould B."/>
            <person name="Lipzen A."/>
            <person name="Macqueen A."/>
            <person name="Palacio-Mejia J."/>
            <person name="Plott C."/>
            <person name="Shakirov E."/>
            <person name="Shu S."/>
            <person name="Yoshinaga Y."/>
            <person name="Zane M."/>
            <person name="Rokhsar D."/>
            <person name="Grimwood J."/>
            <person name="Schmutz J."/>
            <person name="Juenger T."/>
        </authorList>
    </citation>
    <scope>NUCLEOTIDE SEQUENCE [LARGE SCALE GENOMIC DNA]</scope>
    <source>
        <strain evidence="2">FIL2</strain>
    </source>
</reference>
<feature type="transmembrane region" description="Helical" evidence="1">
    <location>
        <begin position="320"/>
        <end position="342"/>
    </location>
</feature>
<accession>A0A2T8KH69</accession>
<sequence>MAATCQFGVILRERRHDEKSSGRVGCIVFLSDGLDAQILGASISSDFPVHALALGADHDPKAMKHVADKTSGTYSFANNDLRKVKDACALFTSVPATSVEITLMAHDGALLSSDEKSSDGGGRSAAIRIDNMYAGEKKNFIERKQKLLTIGGRYQNLSESKNLADTDVSVMRPKEKYSNKVPHWVEVVARIKLFFMGISGLVPQRTTQAITSKLQHIWQHFCKSTEGKFKNAPQTMENFNQNMTRGINNANKVSGLLPPYKFWQRATTKNEPRSPETGDFQTPRQETEGIAQVQDGNDHGNTTWGKIRARGRNLHPCSRLLPGVAVVLFLASLLLVLLYSALQGTSMAKSIVPLQYPMLLFSKNNNAAWDANEAKGPKQVPARKNGQEMGLNAIYKTGQGCCRDHADDASKVISSVAKISDKCGEGHGCDRDTFRESALVAKILDILITGVQGKEMELKSLLVEAQYDHE</sequence>